<feature type="transmembrane region" description="Helical" evidence="1">
    <location>
        <begin position="39"/>
        <end position="61"/>
    </location>
</feature>
<dbReference type="Pfam" id="PF04247">
    <property type="entry name" value="SirB"/>
    <property type="match status" value="1"/>
</dbReference>
<dbReference type="GO" id="GO:0005886">
    <property type="term" value="C:plasma membrane"/>
    <property type="evidence" value="ECO:0007669"/>
    <property type="project" value="TreeGrafter"/>
</dbReference>
<sequence length="131" mass="14058">MSYLILKHIHVTAVALSGTGFLLRGLLMLRASPLLQTRLAKVLPHVIDTILLGSALAMVIISAQYPFVLSWLTAKVIGLLAYIGFGMMALKRGRTKAQRAAWFVAALAAFAYIVSVALTRDPRGVLALLAG</sequence>
<dbReference type="PANTHER" id="PTHR39594:SF1">
    <property type="entry name" value="PROTEIN YCHQ"/>
    <property type="match status" value="1"/>
</dbReference>
<feature type="transmembrane region" description="Helical" evidence="1">
    <location>
        <begin position="100"/>
        <end position="118"/>
    </location>
</feature>
<reference evidence="2" key="1">
    <citation type="submission" date="2020-11" db="EMBL/GenBank/DDBJ databases">
        <title>Azospira restricta DSM 18626 genome sequence.</title>
        <authorList>
            <person name="Moe W.M."/>
        </authorList>
    </citation>
    <scope>NUCLEOTIDE SEQUENCE</scope>
    <source>
        <strain evidence="2">DSM 18626</strain>
    </source>
</reference>
<keyword evidence="1" id="KW-0472">Membrane</keyword>
<dbReference type="RefSeq" id="WP_203386732.1">
    <property type="nucleotide sequence ID" value="NZ_CP064781.1"/>
</dbReference>
<gene>
    <name evidence="2" type="ORF">IWH25_15840</name>
</gene>
<protein>
    <submittedName>
        <fullName evidence="2">SirB2 family protein</fullName>
    </submittedName>
</protein>
<dbReference type="InterPro" id="IPR007360">
    <property type="entry name" value="SirB"/>
</dbReference>
<dbReference type="KEGG" id="ares:IWH25_15840"/>
<keyword evidence="3" id="KW-1185">Reference proteome</keyword>
<name>A0A974SNK7_9RHOO</name>
<dbReference type="EMBL" id="CP064781">
    <property type="protein sequence ID" value="QRJ63203.1"/>
    <property type="molecule type" value="Genomic_DNA"/>
</dbReference>
<proteinExistence type="predicted"/>
<organism evidence="2 3">
    <name type="scientific">Azospira restricta</name>
    <dbReference type="NCBI Taxonomy" id="404405"/>
    <lineage>
        <taxon>Bacteria</taxon>
        <taxon>Pseudomonadati</taxon>
        <taxon>Pseudomonadota</taxon>
        <taxon>Betaproteobacteria</taxon>
        <taxon>Rhodocyclales</taxon>
        <taxon>Rhodocyclaceae</taxon>
        <taxon>Azospira</taxon>
    </lineage>
</organism>
<keyword evidence="1" id="KW-1133">Transmembrane helix</keyword>
<feature type="transmembrane region" description="Helical" evidence="1">
    <location>
        <begin position="6"/>
        <end position="27"/>
    </location>
</feature>
<dbReference type="PANTHER" id="PTHR39594">
    <property type="entry name" value="PROTEIN YCHQ"/>
    <property type="match status" value="1"/>
</dbReference>
<dbReference type="PIRSF" id="PIRSF005610">
    <property type="entry name" value="SirB"/>
    <property type="match status" value="1"/>
</dbReference>
<evidence type="ECO:0000256" key="1">
    <source>
        <dbReference type="SAM" id="Phobius"/>
    </source>
</evidence>
<keyword evidence="1" id="KW-0812">Transmembrane</keyword>
<accession>A0A974SNK7</accession>
<evidence type="ECO:0000313" key="2">
    <source>
        <dbReference type="EMBL" id="QRJ63203.1"/>
    </source>
</evidence>
<feature type="transmembrane region" description="Helical" evidence="1">
    <location>
        <begin position="67"/>
        <end position="88"/>
    </location>
</feature>
<dbReference type="AlphaFoldDB" id="A0A974SNK7"/>
<evidence type="ECO:0000313" key="3">
    <source>
        <dbReference type="Proteomes" id="UP000663444"/>
    </source>
</evidence>
<dbReference type="Proteomes" id="UP000663444">
    <property type="component" value="Chromosome"/>
</dbReference>